<evidence type="ECO:0000313" key="2">
    <source>
        <dbReference type="EMBL" id="KEQ32668.1"/>
    </source>
</evidence>
<dbReference type="EMBL" id="JPFT01000005">
    <property type="protein sequence ID" value="KEQ32668.1"/>
    <property type="molecule type" value="Genomic_DNA"/>
</dbReference>
<sequence length="188" mass="20580">MAKILSLGLTGKKLLAQGFLFVLLGLILMVTGTWLPVKVIRLVLFLAWIATVLDLVLRIFKKSQSTDTLGVALVKLLVLGYLLGSNLATDVPIYILALVIGVYQIFHASINLVTYVLYRKNKIRPRFRLLLDGLVLVFLGGTSLLSSTGNSVFQLFVLGAYFSFMVCPISVTVSYLKGKLGKTISNVV</sequence>
<feature type="transmembrane region" description="Helical" evidence="1">
    <location>
        <begin position="69"/>
        <end position="87"/>
    </location>
</feature>
<organism evidence="2 3">
    <name type="scientific">Streptococcus mitis</name>
    <dbReference type="NCBI Taxonomy" id="28037"/>
    <lineage>
        <taxon>Bacteria</taxon>
        <taxon>Bacillati</taxon>
        <taxon>Bacillota</taxon>
        <taxon>Bacilli</taxon>
        <taxon>Lactobacillales</taxon>
        <taxon>Streptococcaceae</taxon>
        <taxon>Streptococcus</taxon>
        <taxon>Streptococcus mitis group</taxon>
    </lineage>
</organism>
<gene>
    <name evidence="2" type="ORF">SK1126_0569</name>
</gene>
<keyword evidence="1" id="KW-1133">Transmembrane helix</keyword>
<feature type="transmembrane region" description="Helical" evidence="1">
    <location>
        <begin position="93"/>
        <end position="117"/>
    </location>
</feature>
<evidence type="ECO:0000256" key="1">
    <source>
        <dbReference type="SAM" id="Phobius"/>
    </source>
</evidence>
<dbReference type="Proteomes" id="UP000028093">
    <property type="component" value="Unassembled WGS sequence"/>
</dbReference>
<feature type="transmembrane region" description="Helical" evidence="1">
    <location>
        <begin position="14"/>
        <end position="33"/>
    </location>
</feature>
<protein>
    <submittedName>
        <fullName evidence="2">Putative membrane protein</fullName>
    </submittedName>
</protein>
<keyword evidence="1" id="KW-0812">Transmembrane</keyword>
<dbReference type="PATRIC" id="fig|28037.99.peg.499"/>
<comment type="caution">
    <text evidence="2">The sequence shown here is derived from an EMBL/GenBank/DDBJ whole genome shotgun (WGS) entry which is preliminary data.</text>
</comment>
<proteinExistence type="predicted"/>
<reference evidence="2 3" key="1">
    <citation type="submission" date="2014-05" db="EMBL/GenBank/DDBJ databases">
        <authorList>
            <person name="Daugherty S.C."/>
            <person name="Tallon L.J."/>
            <person name="Sadzewicz L."/>
            <person name="Kilian M."/>
            <person name="Tettelin H."/>
        </authorList>
    </citation>
    <scope>NUCLEOTIDE SEQUENCE [LARGE SCALE GENOMIC DNA]</scope>
    <source>
        <strain evidence="2 3">SK1126</strain>
    </source>
</reference>
<feature type="transmembrane region" description="Helical" evidence="1">
    <location>
        <begin position="152"/>
        <end position="176"/>
    </location>
</feature>
<dbReference type="AlphaFoldDB" id="A0A081PPP5"/>
<feature type="transmembrane region" description="Helical" evidence="1">
    <location>
        <begin position="39"/>
        <end position="57"/>
    </location>
</feature>
<name>A0A081PPP5_STRMT</name>
<evidence type="ECO:0000313" key="3">
    <source>
        <dbReference type="Proteomes" id="UP000028093"/>
    </source>
</evidence>
<feature type="transmembrane region" description="Helical" evidence="1">
    <location>
        <begin position="129"/>
        <end position="146"/>
    </location>
</feature>
<accession>A0A081PPP5</accession>
<keyword evidence="1" id="KW-0472">Membrane</keyword>